<feature type="compositionally biased region" description="Basic and acidic residues" evidence="1">
    <location>
        <begin position="57"/>
        <end position="67"/>
    </location>
</feature>
<feature type="domain" description="MIP18 family-like" evidence="2">
    <location>
        <begin position="82"/>
        <end position="157"/>
    </location>
</feature>
<proteinExistence type="predicted"/>
<dbReference type="KEGG" id="haz:A9404_02065"/>
<dbReference type="AlphaFoldDB" id="A0A191ZEN9"/>
<dbReference type="InterPro" id="IPR052339">
    <property type="entry name" value="Fe-S_Maturation_MIP18"/>
</dbReference>
<keyword evidence="4" id="KW-1185">Reference proteome</keyword>
<evidence type="ECO:0000313" key="4">
    <source>
        <dbReference type="Proteomes" id="UP000078596"/>
    </source>
</evidence>
<dbReference type="PANTHER" id="PTHR42831:SF1">
    <property type="entry name" value="FE-S PROTEIN MATURATION AUXILIARY FACTOR YITW"/>
    <property type="match status" value="1"/>
</dbReference>
<feature type="region of interest" description="Disordered" evidence="1">
    <location>
        <begin position="57"/>
        <end position="76"/>
    </location>
</feature>
<sequence length="181" mass="19731">MEPLERVHLTRDCVAMMVPSGQKVLASKDTPVEIMQALGGSFTIKARGHLLRVEGKDADALGKEPPPKPELPADASDADVEKMVWEQLRGVFDPEIPINIVELGLVYDVKVEHLPVSGRRVTVHMTLTAPGCGMGGVIASDAHLQIMQIPTVEEAAVELVFDPPWHRDMMSDEAKLATGMY</sequence>
<gene>
    <name evidence="3" type="ORF">A9404_02065</name>
</gene>
<evidence type="ECO:0000259" key="2">
    <source>
        <dbReference type="Pfam" id="PF01883"/>
    </source>
</evidence>
<dbReference type="RefSeq" id="WP_066098216.1">
    <property type="nucleotide sequence ID" value="NZ_CP016027.1"/>
</dbReference>
<dbReference type="NCBIfam" id="TIGR03406">
    <property type="entry name" value="FeS_long_SufT"/>
    <property type="match status" value="1"/>
</dbReference>
<dbReference type="Pfam" id="PF01883">
    <property type="entry name" value="FeS_assembly_P"/>
    <property type="match status" value="1"/>
</dbReference>
<dbReference type="SUPFAM" id="SSF117916">
    <property type="entry name" value="Fe-S cluster assembly (FSCA) domain-like"/>
    <property type="match status" value="1"/>
</dbReference>
<name>A0A191ZEN9_9GAMM</name>
<dbReference type="InterPro" id="IPR002744">
    <property type="entry name" value="MIP18-like"/>
</dbReference>
<accession>A0A191ZEN9</accession>
<dbReference type="OrthoDB" id="9805360at2"/>
<reference evidence="3 4" key="1">
    <citation type="submission" date="2016-06" db="EMBL/GenBank/DDBJ databases">
        <title>Insight into the functional genes involving in sulfur oxidation in Pearl River water.</title>
        <authorList>
            <person name="Luo J."/>
            <person name="Tan X."/>
            <person name="Lin W."/>
        </authorList>
    </citation>
    <scope>NUCLEOTIDE SEQUENCE [LARGE SCALE GENOMIC DNA]</scope>
    <source>
        <strain evidence="3 4">LS2</strain>
    </source>
</reference>
<dbReference type="EMBL" id="CP016027">
    <property type="protein sequence ID" value="ANJ66325.1"/>
    <property type="molecule type" value="Genomic_DNA"/>
</dbReference>
<dbReference type="Proteomes" id="UP000078596">
    <property type="component" value="Chromosome"/>
</dbReference>
<dbReference type="STRING" id="1860122.A9404_02065"/>
<dbReference type="Gene3D" id="3.30.300.130">
    <property type="entry name" value="Fe-S cluster assembly (FSCA)"/>
    <property type="match status" value="1"/>
</dbReference>
<evidence type="ECO:0000256" key="1">
    <source>
        <dbReference type="SAM" id="MobiDB-lite"/>
    </source>
</evidence>
<dbReference type="InterPro" id="IPR034904">
    <property type="entry name" value="FSCA_dom_sf"/>
</dbReference>
<organism evidence="3 4">
    <name type="scientific">Halothiobacillus diazotrophicus</name>
    <dbReference type="NCBI Taxonomy" id="1860122"/>
    <lineage>
        <taxon>Bacteria</taxon>
        <taxon>Pseudomonadati</taxon>
        <taxon>Pseudomonadota</taxon>
        <taxon>Gammaproteobacteria</taxon>
        <taxon>Chromatiales</taxon>
        <taxon>Halothiobacillaceae</taxon>
        <taxon>Halothiobacillus</taxon>
    </lineage>
</organism>
<dbReference type="InterPro" id="IPR017776">
    <property type="entry name" value="FeS_assembly_SufT_put"/>
</dbReference>
<evidence type="ECO:0000313" key="3">
    <source>
        <dbReference type="EMBL" id="ANJ66325.1"/>
    </source>
</evidence>
<dbReference type="PANTHER" id="PTHR42831">
    <property type="entry name" value="FE-S PROTEIN MATURATION AUXILIARY FACTOR YITW"/>
    <property type="match status" value="1"/>
</dbReference>
<protein>
    <submittedName>
        <fullName evidence="3">Putative Fe-S cluster assembly protein SufT</fullName>
    </submittedName>
</protein>